<protein>
    <submittedName>
        <fullName evidence="3">AAA family ATPase</fullName>
    </submittedName>
</protein>
<evidence type="ECO:0000313" key="4">
    <source>
        <dbReference type="Proteomes" id="UP001317001"/>
    </source>
</evidence>
<proteinExistence type="predicted"/>
<dbReference type="InterPro" id="IPR027417">
    <property type="entry name" value="P-loop_NTPase"/>
</dbReference>
<feature type="coiled-coil region" evidence="1">
    <location>
        <begin position="361"/>
        <end position="402"/>
    </location>
</feature>
<accession>A0ABY5NQQ3</accession>
<dbReference type="PANTHER" id="PTHR32182:SF22">
    <property type="entry name" value="ATP-DEPENDENT ENDONUCLEASE, OLD FAMILY-RELATED"/>
    <property type="match status" value="1"/>
</dbReference>
<name>A0ABY5NQQ3_9FLAO</name>
<evidence type="ECO:0000256" key="1">
    <source>
        <dbReference type="SAM" id="Coils"/>
    </source>
</evidence>
<dbReference type="Pfam" id="PF13166">
    <property type="entry name" value="AAA_13"/>
    <property type="match status" value="1"/>
</dbReference>
<feature type="coiled-coil region" evidence="1">
    <location>
        <begin position="285"/>
        <end position="323"/>
    </location>
</feature>
<gene>
    <name evidence="3" type="ORF">NPX36_11250</name>
</gene>
<feature type="coiled-coil region" evidence="1">
    <location>
        <begin position="95"/>
        <end position="122"/>
    </location>
</feature>
<feature type="domain" description="Protein CR006 P-loop" evidence="2">
    <location>
        <begin position="10"/>
        <end position="719"/>
    </location>
</feature>
<dbReference type="RefSeq" id="WP_257498805.1">
    <property type="nucleotide sequence ID" value="NZ_CP102382.1"/>
</dbReference>
<keyword evidence="4" id="KW-1185">Reference proteome</keyword>
<reference evidence="3 4" key="1">
    <citation type="submission" date="2022-08" db="EMBL/GenBank/DDBJ databases">
        <title>Myroides zhujiangensis sp. nov., a novel bacterium isolated from sediment in the Pearl River Estuary.</title>
        <authorList>
            <person name="Cui L."/>
        </authorList>
    </citation>
    <scope>NUCLEOTIDE SEQUENCE [LARGE SCALE GENOMIC DNA]</scope>
    <source>
        <strain evidence="3 4">SCSIO 72103</strain>
    </source>
</reference>
<dbReference type="EMBL" id="CP102382">
    <property type="protein sequence ID" value="UUV20890.1"/>
    <property type="molecule type" value="Genomic_DNA"/>
</dbReference>
<keyword evidence="1" id="KW-0175">Coiled coil</keyword>
<dbReference type="InterPro" id="IPR026866">
    <property type="entry name" value="CR006_AAA"/>
</dbReference>
<evidence type="ECO:0000259" key="2">
    <source>
        <dbReference type="Pfam" id="PF13166"/>
    </source>
</evidence>
<sequence>MINSITLKGVATYDPTDGVLIDNLKKVNFLYGTNGCGKTTLSNFLQESANPKFMNCKVSWKDEQPITTLVYNKAFREHNFGKGNINGIFTLGQATTDEIKVIEEKQEELKKLKDEGTKIKDTLKVQIDKKNKVEKEFTEECWKKIYKKYEKEFKDAFVGSMKSGELFKTRFLKEFSSNTANLESIELLREKAKTIFGEVPQKIIPINDFSYENILFIEKDSIWNKIIVGKADVDIAKLIQKLNINDWVNEGRNYIEEDETCPFCQQQTITEDFRNQLESFFDEVYVNDLKKIKDLKQEYNNSNENIINELNSIETEHKNLKGSKLDINKFSAYLKTLISQNTTNNELLNSKIKEPSRKIELVSLKEQLDLIKKLIDTANQEIKKHNEIVENFISEKNKLIQEIWKFLVEEFRVDITKYNSNITGLDSGISKLEANRTLKLEAYKALKSEITKLSKNVTSIQPTVDEINKLLKAYGFLNFKIVPATEDGFYQIQREDGEIAETTLSEGEITFITFLYYLQLAKGGLDENTVNDDRILVIDDPISSLDSNVLFVVSTLIKEILKEVRNDIGSIKQVILLTHNIYFHKEASFEGINRGKGEKNQYYILRKVNSVTKSYSYLDKNPISSSYELLWNEIKDYEKNSGITVQNAMRRVIENYFSILGNKRDETLLSKFPNPQEKEIFRSLLSWINEGSHTLPDDLYVELPDQSIETYLKVFKEIFLYTHNIGHYNMMMGIEENEDIY</sequence>
<dbReference type="PANTHER" id="PTHR32182">
    <property type="entry name" value="DNA REPLICATION AND REPAIR PROTEIN RECF"/>
    <property type="match status" value="1"/>
</dbReference>
<evidence type="ECO:0000313" key="3">
    <source>
        <dbReference type="EMBL" id="UUV20890.1"/>
    </source>
</evidence>
<dbReference type="SUPFAM" id="SSF52540">
    <property type="entry name" value="P-loop containing nucleoside triphosphate hydrolases"/>
    <property type="match status" value="1"/>
</dbReference>
<dbReference type="Proteomes" id="UP001317001">
    <property type="component" value="Chromosome"/>
</dbReference>
<dbReference type="Gene3D" id="3.40.50.300">
    <property type="entry name" value="P-loop containing nucleotide triphosphate hydrolases"/>
    <property type="match status" value="1"/>
</dbReference>
<organism evidence="3 4">
    <name type="scientific">Paenimyroides aestuarii</name>
    <dbReference type="NCBI Taxonomy" id="2968490"/>
    <lineage>
        <taxon>Bacteria</taxon>
        <taxon>Pseudomonadati</taxon>
        <taxon>Bacteroidota</taxon>
        <taxon>Flavobacteriia</taxon>
        <taxon>Flavobacteriales</taxon>
        <taxon>Flavobacteriaceae</taxon>
        <taxon>Paenimyroides</taxon>
    </lineage>
</organism>